<dbReference type="EMBL" id="JAEAOA010001128">
    <property type="protein sequence ID" value="KAK3579770.1"/>
    <property type="molecule type" value="Genomic_DNA"/>
</dbReference>
<sequence>MRTRRTAGNLIVLILLLSATSIKAQGSCPTGDCITYDISTQAICTEVSSKPPTRDCRWPAGLNLNVDQVILGVRIVAYKIQWFSGGWSALKRTLFISFKTIDKICI</sequence>
<evidence type="ECO:0000313" key="2">
    <source>
        <dbReference type="EMBL" id="KAK3579770.1"/>
    </source>
</evidence>
<accession>A0AAE0RUH3</accession>
<comment type="caution">
    <text evidence="2">The sequence shown here is derived from an EMBL/GenBank/DDBJ whole genome shotgun (WGS) entry which is preliminary data.</text>
</comment>
<name>A0AAE0RUH3_9BIVA</name>
<feature type="chain" id="PRO_5042231122" evidence="1">
    <location>
        <begin position="25"/>
        <end position="106"/>
    </location>
</feature>
<proteinExistence type="predicted"/>
<reference evidence="2" key="1">
    <citation type="journal article" date="2021" name="Genome Biol. Evol.">
        <title>A High-Quality Reference Genome for a Parasitic Bivalve with Doubly Uniparental Inheritance (Bivalvia: Unionida).</title>
        <authorList>
            <person name="Smith C.H."/>
        </authorList>
    </citation>
    <scope>NUCLEOTIDE SEQUENCE</scope>
    <source>
        <strain evidence="2">CHS0354</strain>
    </source>
</reference>
<gene>
    <name evidence="2" type="ORF">CHS0354_018206</name>
</gene>
<organism evidence="2 3">
    <name type="scientific">Potamilus streckersoni</name>
    <dbReference type="NCBI Taxonomy" id="2493646"/>
    <lineage>
        <taxon>Eukaryota</taxon>
        <taxon>Metazoa</taxon>
        <taxon>Spiralia</taxon>
        <taxon>Lophotrochozoa</taxon>
        <taxon>Mollusca</taxon>
        <taxon>Bivalvia</taxon>
        <taxon>Autobranchia</taxon>
        <taxon>Heteroconchia</taxon>
        <taxon>Palaeoheterodonta</taxon>
        <taxon>Unionida</taxon>
        <taxon>Unionoidea</taxon>
        <taxon>Unionidae</taxon>
        <taxon>Ambleminae</taxon>
        <taxon>Lampsilini</taxon>
        <taxon>Potamilus</taxon>
    </lineage>
</organism>
<reference evidence="2" key="3">
    <citation type="submission" date="2023-05" db="EMBL/GenBank/DDBJ databases">
        <authorList>
            <person name="Smith C.H."/>
        </authorList>
    </citation>
    <scope>NUCLEOTIDE SEQUENCE</scope>
    <source>
        <strain evidence="2">CHS0354</strain>
        <tissue evidence="2">Mantle</tissue>
    </source>
</reference>
<keyword evidence="1" id="KW-0732">Signal</keyword>
<dbReference type="AlphaFoldDB" id="A0AAE0RUH3"/>
<evidence type="ECO:0000313" key="3">
    <source>
        <dbReference type="Proteomes" id="UP001195483"/>
    </source>
</evidence>
<protein>
    <submittedName>
        <fullName evidence="2">Uncharacterized protein</fullName>
    </submittedName>
</protein>
<feature type="signal peptide" evidence="1">
    <location>
        <begin position="1"/>
        <end position="24"/>
    </location>
</feature>
<reference evidence="2" key="2">
    <citation type="journal article" date="2021" name="Genome Biol. Evol.">
        <title>Developing a high-quality reference genome for a parasitic bivalve with doubly uniparental inheritance (Bivalvia: Unionida).</title>
        <authorList>
            <person name="Smith C.H."/>
        </authorList>
    </citation>
    <scope>NUCLEOTIDE SEQUENCE</scope>
    <source>
        <strain evidence="2">CHS0354</strain>
        <tissue evidence="2">Mantle</tissue>
    </source>
</reference>
<keyword evidence="3" id="KW-1185">Reference proteome</keyword>
<dbReference type="Proteomes" id="UP001195483">
    <property type="component" value="Unassembled WGS sequence"/>
</dbReference>
<evidence type="ECO:0000256" key="1">
    <source>
        <dbReference type="SAM" id="SignalP"/>
    </source>
</evidence>